<evidence type="ECO:0000313" key="2">
    <source>
        <dbReference type="Proteomes" id="UP000019434"/>
    </source>
</evidence>
<protein>
    <submittedName>
        <fullName evidence="1">Uncharacterized protein</fullName>
    </submittedName>
</protein>
<dbReference type="eggNOG" id="arCOG09754">
    <property type="taxonomic scope" value="Archaea"/>
</dbReference>
<gene>
    <name evidence="1" type="ORF">BD01_0481</name>
</gene>
<dbReference type="EMBL" id="CP007264">
    <property type="protein sequence ID" value="AHL22106.1"/>
    <property type="molecule type" value="Genomic_DNA"/>
</dbReference>
<dbReference type="KEGG" id="tnu:BD01_0481"/>
<accession>W8P053</accession>
<dbReference type="GeneID" id="82171822"/>
<proteinExistence type="predicted"/>
<evidence type="ECO:0000313" key="1">
    <source>
        <dbReference type="EMBL" id="AHL22106.1"/>
    </source>
</evidence>
<name>W8P053_9EURY</name>
<dbReference type="AlphaFoldDB" id="W8P053"/>
<dbReference type="RefSeq" id="WP_042689536.1">
    <property type="nucleotide sequence ID" value="NZ_CP007264.1"/>
</dbReference>
<sequence length="141" mass="17320">MGFMDSLKKATSTIVKNIRHKEFKLRAGELAEKWNVLSRYRPEIKIRTGNQDWWWEISRVYVAEKEVGLIRRSKVKRVFIEYIERYEDYYDEDEEEERGWFEYRRESDIVKMDKDPNDKVEIRLTLANYEKMLEREGEILK</sequence>
<dbReference type="STRING" id="195522.BD01_0481"/>
<dbReference type="Proteomes" id="UP000019434">
    <property type="component" value="Chromosome"/>
</dbReference>
<dbReference type="HOGENOM" id="CLU_1821112_0_0_2"/>
<dbReference type="OrthoDB" id="101157at2157"/>
<keyword evidence="2" id="KW-1185">Reference proteome</keyword>
<organism evidence="1 2">
    <name type="scientific">Thermococcus nautili</name>
    <dbReference type="NCBI Taxonomy" id="195522"/>
    <lineage>
        <taxon>Archaea</taxon>
        <taxon>Methanobacteriati</taxon>
        <taxon>Methanobacteriota</taxon>
        <taxon>Thermococci</taxon>
        <taxon>Thermococcales</taxon>
        <taxon>Thermococcaceae</taxon>
        <taxon>Thermococcus</taxon>
    </lineage>
</organism>
<reference evidence="1 2" key="1">
    <citation type="submission" date="2014-02" db="EMBL/GenBank/DDBJ databases">
        <title>Genome Sequence of an Hyperthermophilic Archaeon, Thermococcus nautili 30-1, producing viral vesicles.</title>
        <authorList>
            <person name="Oberto J."/>
            <person name="Gaudin M."/>
            <person name="Cossu M."/>
            <person name="Gorlas A."/>
            <person name="Slesarev A."/>
            <person name="Marguet E."/>
            <person name="Forterre P."/>
        </authorList>
    </citation>
    <scope>NUCLEOTIDE SEQUENCE [LARGE SCALE GENOMIC DNA]</scope>
    <source>
        <strain evidence="1 2">30-1</strain>
    </source>
</reference>